<feature type="compositionally biased region" description="Basic and acidic residues" evidence="1">
    <location>
        <begin position="1"/>
        <end position="10"/>
    </location>
</feature>
<dbReference type="Proteomes" id="UP001208570">
    <property type="component" value="Unassembled WGS sequence"/>
</dbReference>
<keyword evidence="3" id="KW-1185">Reference proteome</keyword>
<reference evidence="2" key="1">
    <citation type="journal article" date="2023" name="Mol. Biol. Evol.">
        <title>Third-Generation Sequencing Reveals the Adaptive Role of the Epigenome in Three Deep-Sea Polychaetes.</title>
        <authorList>
            <person name="Perez M."/>
            <person name="Aroh O."/>
            <person name="Sun Y."/>
            <person name="Lan Y."/>
            <person name="Juniper S.K."/>
            <person name="Young C.R."/>
            <person name="Angers B."/>
            <person name="Qian P.Y."/>
        </authorList>
    </citation>
    <scope>NUCLEOTIDE SEQUENCE</scope>
    <source>
        <strain evidence="2">P08H-3</strain>
    </source>
</reference>
<evidence type="ECO:0000256" key="1">
    <source>
        <dbReference type="SAM" id="MobiDB-lite"/>
    </source>
</evidence>
<evidence type="ECO:0000313" key="2">
    <source>
        <dbReference type="EMBL" id="KAK2164941.1"/>
    </source>
</evidence>
<accession>A0AAD9K4U3</accession>
<feature type="region of interest" description="Disordered" evidence="1">
    <location>
        <begin position="1"/>
        <end position="31"/>
    </location>
</feature>
<proteinExistence type="predicted"/>
<name>A0AAD9K4U3_9ANNE</name>
<organism evidence="2 3">
    <name type="scientific">Paralvinella palmiformis</name>
    <dbReference type="NCBI Taxonomy" id="53620"/>
    <lineage>
        <taxon>Eukaryota</taxon>
        <taxon>Metazoa</taxon>
        <taxon>Spiralia</taxon>
        <taxon>Lophotrochozoa</taxon>
        <taxon>Annelida</taxon>
        <taxon>Polychaeta</taxon>
        <taxon>Sedentaria</taxon>
        <taxon>Canalipalpata</taxon>
        <taxon>Terebellida</taxon>
        <taxon>Terebelliformia</taxon>
        <taxon>Alvinellidae</taxon>
        <taxon>Paralvinella</taxon>
    </lineage>
</organism>
<gene>
    <name evidence="2" type="ORF">LSH36_57g04050</name>
</gene>
<dbReference type="EMBL" id="JAODUP010000057">
    <property type="protein sequence ID" value="KAK2164941.1"/>
    <property type="molecule type" value="Genomic_DNA"/>
</dbReference>
<feature type="compositionally biased region" description="Polar residues" evidence="1">
    <location>
        <begin position="16"/>
        <end position="26"/>
    </location>
</feature>
<dbReference type="AlphaFoldDB" id="A0AAD9K4U3"/>
<sequence>MYRPLLDVKTRGQIPPTGSINTNTDSLPARPTGISQIKTRNVKICFSIMPCSGVTC</sequence>
<protein>
    <submittedName>
        <fullName evidence="2">Uncharacterized protein</fullName>
    </submittedName>
</protein>
<evidence type="ECO:0000313" key="3">
    <source>
        <dbReference type="Proteomes" id="UP001208570"/>
    </source>
</evidence>
<comment type="caution">
    <text evidence="2">The sequence shown here is derived from an EMBL/GenBank/DDBJ whole genome shotgun (WGS) entry which is preliminary data.</text>
</comment>